<dbReference type="SUPFAM" id="SSF160631">
    <property type="entry name" value="SMI1/KNR4-like"/>
    <property type="match status" value="1"/>
</dbReference>
<name>A0ABT9KR71_9ACTN</name>
<proteinExistence type="predicted"/>
<accession>A0ABT9KR71</accession>
<dbReference type="InterPro" id="IPR037883">
    <property type="entry name" value="Knr4/Smi1-like_sf"/>
</dbReference>
<reference evidence="1 2" key="1">
    <citation type="submission" date="2023-07" db="EMBL/GenBank/DDBJ databases">
        <title>Sequencing the genomes of 1000 actinobacteria strains.</title>
        <authorList>
            <person name="Klenk H.-P."/>
        </authorList>
    </citation>
    <scope>NUCLEOTIDE SEQUENCE [LARGE SCALE GENOMIC DNA]</scope>
    <source>
        <strain evidence="1 2">DSM 41600</strain>
    </source>
</reference>
<dbReference type="EMBL" id="JAURUE010000001">
    <property type="protein sequence ID" value="MDP9610900.1"/>
    <property type="molecule type" value="Genomic_DNA"/>
</dbReference>
<sequence>MLNILSPAELPKGFTYPHIFIRAAESGLTSLEPWWLLEGDNLRARHTGLQQRFPNRALVPFARREDNDDVACWDLNEGNVCIVHDFSSPGSEQRGSFESFADWLRAALEDFIEFE</sequence>
<evidence type="ECO:0000313" key="1">
    <source>
        <dbReference type="EMBL" id="MDP9610900.1"/>
    </source>
</evidence>
<dbReference type="Proteomes" id="UP001234880">
    <property type="component" value="Unassembled WGS sequence"/>
</dbReference>
<organism evidence="1 2">
    <name type="scientific">Streptomyces demainii</name>
    <dbReference type="NCBI Taxonomy" id="588122"/>
    <lineage>
        <taxon>Bacteria</taxon>
        <taxon>Bacillati</taxon>
        <taxon>Actinomycetota</taxon>
        <taxon>Actinomycetes</taxon>
        <taxon>Kitasatosporales</taxon>
        <taxon>Streptomycetaceae</taxon>
        <taxon>Streptomyces</taxon>
    </lineage>
</organism>
<gene>
    <name evidence="1" type="ORF">JOF35_003177</name>
</gene>
<dbReference type="RefSeq" id="WP_078962326.1">
    <property type="nucleotide sequence ID" value="NZ_JAURUE010000001.1"/>
</dbReference>
<protein>
    <recommendedName>
        <fullName evidence="3">SMI1/KNR4 family protein</fullName>
    </recommendedName>
</protein>
<evidence type="ECO:0000313" key="2">
    <source>
        <dbReference type="Proteomes" id="UP001234880"/>
    </source>
</evidence>
<comment type="caution">
    <text evidence="1">The sequence shown here is derived from an EMBL/GenBank/DDBJ whole genome shotgun (WGS) entry which is preliminary data.</text>
</comment>
<keyword evidence="2" id="KW-1185">Reference proteome</keyword>
<evidence type="ECO:0008006" key="3">
    <source>
        <dbReference type="Google" id="ProtNLM"/>
    </source>
</evidence>